<evidence type="ECO:0000256" key="3">
    <source>
        <dbReference type="ARBA" id="ARBA00022722"/>
    </source>
</evidence>
<reference evidence="6 7" key="1">
    <citation type="submission" date="2021-06" db="EMBL/GenBank/DDBJ databases">
        <title>Complete genome sequence of the secondary alcohol utilizing methanogen Methanospirillum hungatei strain GP1.</title>
        <authorList>
            <person name="Day L.A."/>
            <person name="Costa K.C."/>
        </authorList>
    </citation>
    <scope>NUCLEOTIDE SEQUENCE [LARGE SCALE GENOMIC DNA]</scope>
    <source>
        <strain evidence="6 7">GP1</strain>
    </source>
</reference>
<keyword evidence="1" id="KW-0597">Phosphoprotein</keyword>
<proteinExistence type="predicted"/>
<keyword evidence="2" id="KW-1277">Toxin-antitoxin system</keyword>
<evidence type="ECO:0000256" key="4">
    <source>
        <dbReference type="ARBA" id="ARBA00022741"/>
    </source>
</evidence>
<keyword evidence="5" id="KW-0378">Hydrolase</keyword>
<dbReference type="AlphaFoldDB" id="A0A8F5VMW6"/>
<dbReference type="InterPro" id="IPR051813">
    <property type="entry name" value="HepT_RNase_toxin"/>
</dbReference>
<dbReference type="OrthoDB" id="318716at2157"/>
<evidence type="ECO:0000256" key="5">
    <source>
        <dbReference type="ARBA" id="ARBA00022801"/>
    </source>
</evidence>
<evidence type="ECO:0000313" key="6">
    <source>
        <dbReference type="EMBL" id="QXO94230.1"/>
    </source>
</evidence>
<evidence type="ECO:0000256" key="1">
    <source>
        <dbReference type="ARBA" id="ARBA00022553"/>
    </source>
</evidence>
<accession>A0A8F5VMW6</accession>
<dbReference type="EMBL" id="CP077107">
    <property type="protein sequence ID" value="QXO94230.1"/>
    <property type="molecule type" value="Genomic_DNA"/>
</dbReference>
<evidence type="ECO:0000313" key="7">
    <source>
        <dbReference type="Proteomes" id="UP000694228"/>
    </source>
</evidence>
<dbReference type="GO" id="GO:0000166">
    <property type="term" value="F:nucleotide binding"/>
    <property type="evidence" value="ECO:0007669"/>
    <property type="project" value="UniProtKB-KW"/>
</dbReference>
<keyword evidence="3" id="KW-0540">Nuclease</keyword>
<dbReference type="InterPro" id="IPR008201">
    <property type="entry name" value="HepT-like"/>
</dbReference>
<dbReference type="GO" id="GO:0004540">
    <property type="term" value="F:RNA nuclease activity"/>
    <property type="evidence" value="ECO:0007669"/>
    <property type="project" value="InterPro"/>
</dbReference>
<dbReference type="Proteomes" id="UP000694228">
    <property type="component" value="Chromosome"/>
</dbReference>
<dbReference type="GO" id="GO:0016787">
    <property type="term" value="F:hydrolase activity"/>
    <property type="evidence" value="ECO:0007669"/>
    <property type="project" value="UniProtKB-KW"/>
</dbReference>
<dbReference type="Pfam" id="PF01934">
    <property type="entry name" value="HepT-like"/>
    <property type="match status" value="1"/>
</dbReference>
<dbReference type="GO" id="GO:0110001">
    <property type="term" value="C:toxin-antitoxin complex"/>
    <property type="evidence" value="ECO:0007669"/>
    <property type="project" value="InterPro"/>
</dbReference>
<dbReference type="PANTHER" id="PTHR34139">
    <property type="entry name" value="UPF0331 PROTEIN MJ0127"/>
    <property type="match status" value="1"/>
</dbReference>
<dbReference type="PANTHER" id="PTHR34139:SF1">
    <property type="entry name" value="RNASE MJ1380-RELATED"/>
    <property type="match status" value="1"/>
</dbReference>
<sequence length="115" mass="13310">MRDWILFVEDIFHACGDIESYVKDLTYESFLDDKRTRDATVHNLLIIGESVKHIPSDILDSYPDIEWRKIAGLRDIIAHSYFNIKPSILWNIIVSKIHPLKNVAESILSEQAEEA</sequence>
<name>A0A8F5VMW6_METHU</name>
<protein>
    <submittedName>
        <fullName evidence="6">DUF86 domain-containing protein</fullName>
    </submittedName>
</protein>
<organism evidence="6 7">
    <name type="scientific">Methanospirillum hungatei</name>
    <dbReference type="NCBI Taxonomy" id="2203"/>
    <lineage>
        <taxon>Archaea</taxon>
        <taxon>Methanobacteriati</taxon>
        <taxon>Methanobacteriota</taxon>
        <taxon>Stenosarchaea group</taxon>
        <taxon>Methanomicrobia</taxon>
        <taxon>Methanomicrobiales</taxon>
        <taxon>Methanospirillaceae</taxon>
        <taxon>Methanospirillum</taxon>
    </lineage>
</organism>
<evidence type="ECO:0000256" key="2">
    <source>
        <dbReference type="ARBA" id="ARBA00022649"/>
    </source>
</evidence>
<keyword evidence="4" id="KW-0547">Nucleotide-binding</keyword>
<gene>
    <name evidence="6" type="ORF">KSK55_12950</name>
</gene>